<reference evidence="1" key="2">
    <citation type="journal article" date="2015" name="Data Brief">
        <title>Shoot transcriptome of the giant reed, Arundo donax.</title>
        <authorList>
            <person name="Barrero R.A."/>
            <person name="Guerrero F.D."/>
            <person name="Moolhuijzen P."/>
            <person name="Goolsby J.A."/>
            <person name="Tidwell J."/>
            <person name="Bellgard S.E."/>
            <person name="Bellgard M.I."/>
        </authorList>
    </citation>
    <scope>NUCLEOTIDE SEQUENCE</scope>
    <source>
        <tissue evidence="1">Shoot tissue taken approximately 20 cm above the soil surface</tissue>
    </source>
</reference>
<organism evidence="1">
    <name type="scientific">Arundo donax</name>
    <name type="common">Giant reed</name>
    <name type="synonym">Donax arundinaceus</name>
    <dbReference type="NCBI Taxonomy" id="35708"/>
    <lineage>
        <taxon>Eukaryota</taxon>
        <taxon>Viridiplantae</taxon>
        <taxon>Streptophyta</taxon>
        <taxon>Embryophyta</taxon>
        <taxon>Tracheophyta</taxon>
        <taxon>Spermatophyta</taxon>
        <taxon>Magnoliopsida</taxon>
        <taxon>Liliopsida</taxon>
        <taxon>Poales</taxon>
        <taxon>Poaceae</taxon>
        <taxon>PACMAD clade</taxon>
        <taxon>Arundinoideae</taxon>
        <taxon>Arundineae</taxon>
        <taxon>Arundo</taxon>
    </lineage>
</organism>
<sequence>MKFHNSKFALAGNTGQVVPLLCQVVQCFSDLPMTVKNVPPIQLKLSDFWPDAMLSTEPKALSETCNWSLSTI</sequence>
<name>A0A0A9EC77_ARUDO</name>
<dbReference type="AlphaFoldDB" id="A0A0A9EC77"/>
<evidence type="ECO:0000313" key="1">
    <source>
        <dbReference type="EMBL" id="JAD96648.1"/>
    </source>
</evidence>
<proteinExistence type="predicted"/>
<dbReference type="EMBL" id="GBRH01201247">
    <property type="protein sequence ID" value="JAD96648.1"/>
    <property type="molecule type" value="Transcribed_RNA"/>
</dbReference>
<reference evidence="1" key="1">
    <citation type="submission" date="2014-09" db="EMBL/GenBank/DDBJ databases">
        <authorList>
            <person name="Magalhaes I.L.F."/>
            <person name="Oliveira U."/>
            <person name="Santos F.R."/>
            <person name="Vidigal T.H.D.A."/>
            <person name="Brescovit A.D."/>
            <person name="Santos A.J."/>
        </authorList>
    </citation>
    <scope>NUCLEOTIDE SEQUENCE</scope>
    <source>
        <tissue evidence="1">Shoot tissue taken approximately 20 cm above the soil surface</tissue>
    </source>
</reference>
<protein>
    <submittedName>
        <fullName evidence="1">Uncharacterized protein</fullName>
    </submittedName>
</protein>
<accession>A0A0A9EC77</accession>